<evidence type="ECO:0000313" key="1">
    <source>
        <dbReference type="EMBL" id="KHJ92189.1"/>
    </source>
</evidence>
<dbReference type="Proteomes" id="UP000053660">
    <property type="component" value="Unassembled WGS sequence"/>
</dbReference>
<organism evidence="1 2">
    <name type="scientific">Oesophagostomum dentatum</name>
    <name type="common">Nodular worm</name>
    <dbReference type="NCBI Taxonomy" id="61180"/>
    <lineage>
        <taxon>Eukaryota</taxon>
        <taxon>Metazoa</taxon>
        <taxon>Ecdysozoa</taxon>
        <taxon>Nematoda</taxon>
        <taxon>Chromadorea</taxon>
        <taxon>Rhabditida</taxon>
        <taxon>Rhabditina</taxon>
        <taxon>Rhabditomorpha</taxon>
        <taxon>Strongyloidea</taxon>
        <taxon>Strongylidae</taxon>
        <taxon>Oesophagostomum</taxon>
    </lineage>
</organism>
<proteinExistence type="predicted"/>
<evidence type="ECO:0000313" key="2">
    <source>
        <dbReference type="Proteomes" id="UP000053660"/>
    </source>
</evidence>
<name>A0A0B1T4P9_OESDE</name>
<keyword evidence="2" id="KW-1185">Reference proteome</keyword>
<accession>A0A0B1T4P9</accession>
<protein>
    <submittedName>
        <fullName evidence="1">Uncharacterized protein</fullName>
    </submittedName>
</protein>
<gene>
    <name evidence="1" type="ORF">OESDEN_07931</name>
</gene>
<dbReference type="EMBL" id="KN551509">
    <property type="protein sequence ID" value="KHJ92189.1"/>
    <property type="molecule type" value="Genomic_DNA"/>
</dbReference>
<dbReference type="AlphaFoldDB" id="A0A0B1T4P9"/>
<reference evidence="1 2" key="1">
    <citation type="submission" date="2014-03" db="EMBL/GenBank/DDBJ databases">
        <title>Draft genome of the hookworm Oesophagostomum dentatum.</title>
        <authorList>
            <person name="Mitreva M."/>
        </authorList>
    </citation>
    <scope>NUCLEOTIDE SEQUENCE [LARGE SCALE GENOMIC DNA]</scope>
    <source>
        <strain evidence="1 2">OD-Hann</strain>
    </source>
</reference>
<sequence length="28" mass="3146">MIILHVTHTLKKLQGNIVKRTPCTSLVT</sequence>